<organism evidence="16 17">
    <name type="scientific">Mucilaginibacter corticis</name>
    <dbReference type="NCBI Taxonomy" id="2597670"/>
    <lineage>
        <taxon>Bacteria</taxon>
        <taxon>Pseudomonadati</taxon>
        <taxon>Bacteroidota</taxon>
        <taxon>Sphingobacteriia</taxon>
        <taxon>Sphingobacteriales</taxon>
        <taxon>Sphingobacteriaceae</taxon>
        <taxon>Mucilaginibacter</taxon>
    </lineage>
</organism>
<dbReference type="CDD" id="cd00082">
    <property type="entry name" value="HisKA"/>
    <property type="match status" value="1"/>
</dbReference>
<dbReference type="GO" id="GO:0000156">
    <property type="term" value="F:phosphorelay response regulator activity"/>
    <property type="evidence" value="ECO:0007669"/>
    <property type="project" value="TreeGrafter"/>
</dbReference>
<feature type="domain" description="PAC" evidence="15">
    <location>
        <begin position="237"/>
        <end position="292"/>
    </location>
</feature>
<dbReference type="NCBIfam" id="TIGR00229">
    <property type="entry name" value="sensory_box"/>
    <property type="match status" value="2"/>
</dbReference>
<dbReference type="SMART" id="SM00387">
    <property type="entry name" value="HATPase_c"/>
    <property type="match status" value="1"/>
</dbReference>
<feature type="domain" description="PAC" evidence="15">
    <location>
        <begin position="542"/>
        <end position="595"/>
    </location>
</feature>
<evidence type="ECO:0000256" key="3">
    <source>
        <dbReference type="ARBA" id="ARBA00012438"/>
    </source>
</evidence>
<feature type="domain" description="Histidine kinase" evidence="14">
    <location>
        <begin position="627"/>
        <end position="843"/>
    </location>
</feature>
<evidence type="ECO:0000256" key="8">
    <source>
        <dbReference type="ARBA" id="ARBA00022777"/>
    </source>
</evidence>
<dbReference type="GO" id="GO:0016020">
    <property type="term" value="C:membrane"/>
    <property type="evidence" value="ECO:0007669"/>
    <property type="project" value="UniProtKB-SubCell"/>
</dbReference>
<reference evidence="16 17" key="1">
    <citation type="submission" date="2019-07" db="EMBL/GenBank/DDBJ databases">
        <authorList>
            <person name="Huq M.A."/>
        </authorList>
    </citation>
    <scope>NUCLEOTIDE SEQUENCE [LARGE SCALE GENOMIC DNA]</scope>
    <source>
        <strain evidence="16 17">MAH-19</strain>
    </source>
</reference>
<dbReference type="PROSITE" id="PS50113">
    <property type="entry name" value="PAC"/>
    <property type="match status" value="3"/>
</dbReference>
<accession>A0A556MRS5</accession>
<comment type="caution">
    <text evidence="16">The sequence shown here is derived from an EMBL/GenBank/DDBJ whole genome shotgun (WGS) entry which is preliminary data.</text>
</comment>
<evidence type="ECO:0000259" key="14">
    <source>
        <dbReference type="PROSITE" id="PS50109"/>
    </source>
</evidence>
<dbReference type="SUPFAM" id="SSF55785">
    <property type="entry name" value="PYP-like sensor domain (PAS domain)"/>
    <property type="match status" value="4"/>
</dbReference>
<dbReference type="InterPro" id="IPR050351">
    <property type="entry name" value="BphY/WalK/GraS-like"/>
</dbReference>
<dbReference type="PRINTS" id="PR00344">
    <property type="entry name" value="BCTRLSENSOR"/>
</dbReference>
<feature type="coiled-coil region" evidence="13">
    <location>
        <begin position="283"/>
        <end position="338"/>
    </location>
</feature>
<dbReference type="Proteomes" id="UP000318733">
    <property type="component" value="Unassembled WGS sequence"/>
</dbReference>
<comment type="catalytic activity">
    <reaction evidence="1">
        <text>ATP + protein L-histidine = ADP + protein N-phospho-L-histidine.</text>
        <dbReference type="EC" id="2.7.13.3"/>
    </reaction>
</comment>
<keyword evidence="5" id="KW-0808">Transferase</keyword>
<keyword evidence="8" id="KW-0418">Kinase</keyword>
<evidence type="ECO:0000256" key="5">
    <source>
        <dbReference type="ARBA" id="ARBA00022679"/>
    </source>
</evidence>
<dbReference type="Pfam" id="PF00512">
    <property type="entry name" value="HisKA"/>
    <property type="match status" value="1"/>
</dbReference>
<dbReference type="Gene3D" id="1.10.287.130">
    <property type="match status" value="1"/>
</dbReference>
<keyword evidence="13" id="KW-0175">Coiled coil</keyword>
<gene>
    <name evidence="16" type="ORF">FO440_00215</name>
</gene>
<dbReference type="InterPro" id="IPR001610">
    <property type="entry name" value="PAC"/>
</dbReference>
<dbReference type="GO" id="GO:0007234">
    <property type="term" value="P:osmosensory signaling via phosphorelay pathway"/>
    <property type="evidence" value="ECO:0007669"/>
    <property type="project" value="TreeGrafter"/>
</dbReference>
<evidence type="ECO:0000259" key="15">
    <source>
        <dbReference type="PROSITE" id="PS50113"/>
    </source>
</evidence>
<dbReference type="SMART" id="SM00388">
    <property type="entry name" value="HisKA"/>
    <property type="match status" value="1"/>
</dbReference>
<dbReference type="InterPro" id="IPR003594">
    <property type="entry name" value="HATPase_dom"/>
</dbReference>
<dbReference type="CDD" id="cd00130">
    <property type="entry name" value="PAS"/>
    <property type="match status" value="2"/>
</dbReference>
<evidence type="ECO:0000256" key="9">
    <source>
        <dbReference type="ARBA" id="ARBA00022840"/>
    </source>
</evidence>
<dbReference type="InterPro" id="IPR035965">
    <property type="entry name" value="PAS-like_dom_sf"/>
</dbReference>
<evidence type="ECO:0000256" key="6">
    <source>
        <dbReference type="ARBA" id="ARBA00022692"/>
    </source>
</evidence>
<comment type="subcellular location">
    <subcellularLocation>
        <location evidence="2">Membrane</location>
        <topology evidence="2">Multi-pass membrane protein</topology>
    </subcellularLocation>
</comment>
<feature type="coiled-coil region" evidence="13">
    <location>
        <begin position="132"/>
        <end position="159"/>
    </location>
</feature>
<evidence type="ECO:0000256" key="10">
    <source>
        <dbReference type="ARBA" id="ARBA00022989"/>
    </source>
</evidence>
<dbReference type="PANTHER" id="PTHR42878:SF7">
    <property type="entry name" value="SENSOR HISTIDINE KINASE GLRK"/>
    <property type="match status" value="1"/>
</dbReference>
<dbReference type="SUPFAM" id="SSF47384">
    <property type="entry name" value="Homodimeric domain of signal transducing histidine kinase"/>
    <property type="match status" value="1"/>
</dbReference>
<dbReference type="InterPro" id="IPR004358">
    <property type="entry name" value="Sig_transdc_His_kin-like_C"/>
</dbReference>
<dbReference type="EMBL" id="VLPK01000001">
    <property type="protein sequence ID" value="TSJ42651.1"/>
    <property type="molecule type" value="Genomic_DNA"/>
</dbReference>
<dbReference type="InterPro" id="IPR036890">
    <property type="entry name" value="HATPase_C_sf"/>
</dbReference>
<evidence type="ECO:0000313" key="16">
    <source>
        <dbReference type="EMBL" id="TSJ42651.1"/>
    </source>
</evidence>
<proteinExistence type="predicted"/>
<dbReference type="Gene3D" id="3.30.565.10">
    <property type="entry name" value="Histidine kinase-like ATPase, C-terminal domain"/>
    <property type="match status" value="1"/>
</dbReference>
<keyword evidence="4" id="KW-0597">Phosphoprotein</keyword>
<keyword evidence="6" id="KW-0812">Transmembrane</keyword>
<dbReference type="InterPro" id="IPR003661">
    <property type="entry name" value="HisK_dim/P_dom"/>
</dbReference>
<keyword evidence="10" id="KW-1133">Transmembrane helix</keyword>
<dbReference type="SMART" id="SM00086">
    <property type="entry name" value="PAC"/>
    <property type="match status" value="3"/>
</dbReference>
<dbReference type="Gene3D" id="3.30.450.20">
    <property type="entry name" value="PAS domain"/>
    <property type="match status" value="4"/>
</dbReference>
<keyword evidence="11" id="KW-0902">Two-component regulatory system</keyword>
<evidence type="ECO:0000256" key="2">
    <source>
        <dbReference type="ARBA" id="ARBA00004141"/>
    </source>
</evidence>
<keyword evidence="17" id="KW-1185">Reference proteome</keyword>
<dbReference type="SMART" id="SM00091">
    <property type="entry name" value="PAS"/>
    <property type="match status" value="4"/>
</dbReference>
<dbReference type="OrthoDB" id="9813151at2"/>
<dbReference type="InterPro" id="IPR013656">
    <property type="entry name" value="PAS_4"/>
</dbReference>
<dbReference type="FunFam" id="3.30.565.10:FF:000006">
    <property type="entry name" value="Sensor histidine kinase WalK"/>
    <property type="match status" value="1"/>
</dbReference>
<evidence type="ECO:0000256" key="7">
    <source>
        <dbReference type="ARBA" id="ARBA00022741"/>
    </source>
</evidence>
<name>A0A556MRS5_9SPHI</name>
<dbReference type="GO" id="GO:0000155">
    <property type="term" value="F:phosphorelay sensor kinase activity"/>
    <property type="evidence" value="ECO:0007669"/>
    <property type="project" value="InterPro"/>
</dbReference>
<protein>
    <recommendedName>
        <fullName evidence="3">histidine kinase</fullName>
        <ecNumber evidence="3">2.7.13.3</ecNumber>
    </recommendedName>
</protein>
<dbReference type="InterPro" id="IPR000014">
    <property type="entry name" value="PAS"/>
</dbReference>
<dbReference type="GO" id="GO:0030295">
    <property type="term" value="F:protein kinase activator activity"/>
    <property type="evidence" value="ECO:0007669"/>
    <property type="project" value="TreeGrafter"/>
</dbReference>
<evidence type="ECO:0000256" key="4">
    <source>
        <dbReference type="ARBA" id="ARBA00022553"/>
    </source>
</evidence>
<evidence type="ECO:0000256" key="11">
    <source>
        <dbReference type="ARBA" id="ARBA00023012"/>
    </source>
</evidence>
<dbReference type="PANTHER" id="PTHR42878">
    <property type="entry name" value="TWO-COMPONENT HISTIDINE KINASE"/>
    <property type="match status" value="1"/>
</dbReference>
<dbReference type="EC" id="2.7.13.3" evidence="3"/>
<dbReference type="InterPro" id="IPR036097">
    <property type="entry name" value="HisK_dim/P_sf"/>
</dbReference>
<dbReference type="InterPro" id="IPR000700">
    <property type="entry name" value="PAS-assoc_C"/>
</dbReference>
<keyword evidence="7" id="KW-0547">Nucleotide-binding</keyword>
<dbReference type="AlphaFoldDB" id="A0A556MRS5"/>
<evidence type="ECO:0000256" key="12">
    <source>
        <dbReference type="ARBA" id="ARBA00023136"/>
    </source>
</evidence>
<keyword evidence="12" id="KW-0472">Membrane</keyword>
<evidence type="ECO:0000256" key="13">
    <source>
        <dbReference type="SAM" id="Coils"/>
    </source>
</evidence>
<sequence>MKPGDNQDLYNTVLTAPIGICILDAATLVAEMVNDKFVQVAGKPADAIVGKYYWDAFAEARQRYEAALNNVVQTGQPYHADEVELMLIRHGKPETVFVSFVYSPIKNSEGKVNKVAVWVFENTMQVNARQKTEQANKDLKASQAEILHLNNELTTKNEQLAIGQQNIRNMIRQAPVGMCLISGEPLYVEEVNDLFLEIVGKQREQFYNTPYWDVIIEAKAIYEPITSRVMQTGETYHAHEHEIMLIRNGVPEAVHVDFVYEPTRNIDNKVTGIMIVATDVTDKVLARQSLQEINDEMAATNEEIAASNEELTVTNEELSEAQKLLQTSIDRLTESEQQIRALVASAPFPIAVYIGREMRIAQANQAIIDVWGKGSKVIGRTYYDLLPELEEQDIYPLLDGVFTTGIPFHARNQRVDITIDGKLTVFYFNYSFTPLLDKTGKVYGVLNTAADVTDLNLAKQKLERNERNFRSMIIQAPVAICLLTGPQHIVELVNTAMLEIWGKPRADVVNKPVFDALPDAREQGLEEVMANVYNTGQAFTADEQPVSLVRYGVQDTVYQNFVYQPYRDLEGHILGILAISIDVTEQVMARRKIEQSETELLATKKKLEAELEAGKLLQQQKDGFIGMASHELKTPLTSLSAIVQVANLKLKNSEDPFLAGAMERANSQVKRMNNLINGFLNVSRLESGQILIDKSDFDLVTLIDEVIAEHRLTVSSHQFEFEVHEHVVMHADREKIGSVVSNLLSNAVKYSPKSEIVKVKCQIVGEDVQVSVKDGGMGIKADDLTKVFDRYYRVETNHTRHIAGFGIGLYLSAEIVRRHNGKIWVESQSGIGSVFYFSLPLAYLP</sequence>
<dbReference type="PROSITE" id="PS50109">
    <property type="entry name" value="HIS_KIN"/>
    <property type="match status" value="1"/>
</dbReference>
<dbReference type="Pfam" id="PF02518">
    <property type="entry name" value="HATPase_c"/>
    <property type="match status" value="1"/>
</dbReference>
<dbReference type="GO" id="GO:0005524">
    <property type="term" value="F:ATP binding"/>
    <property type="evidence" value="ECO:0007669"/>
    <property type="project" value="UniProtKB-KW"/>
</dbReference>
<keyword evidence="9" id="KW-0067">ATP-binding</keyword>
<dbReference type="RefSeq" id="WP_144246222.1">
    <property type="nucleotide sequence ID" value="NZ_VLPK01000001.1"/>
</dbReference>
<dbReference type="SUPFAM" id="SSF55874">
    <property type="entry name" value="ATPase domain of HSP90 chaperone/DNA topoisomerase II/histidine kinase"/>
    <property type="match status" value="1"/>
</dbReference>
<dbReference type="Pfam" id="PF08448">
    <property type="entry name" value="PAS_4"/>
    <property type="match status" value="4"/>
</dbReference>
<dbReference type="InterPro" id="IPR005467">
    <property type="entry name" value="His_kinase_dom"/>
</dbReference>
<feature type="domain" description="PAC" evidence="15">
    <location>
        <begin position="409"/>
        <end position="464"/>
    </location>
</feature>
<evidence type="ECO:0000256" key="1">
    <source>
        <dbReference type="ARBA" id="ARBA00000085"/>
    </source>
</evidence>
<evidence type="ECO:0000313" key="17">
    <source>
        <dbReference type="Proteomes" id="UP000318733"/>
    </source>
</evidence>